<reference evidence="11" key="3">
    <citation type="submission" date="2025-09" db="UniProtKB">
        <authorList>
            <consortium name="Ensembl"/>
        </authorList>
    </citation>
    <scope>IDENTIFICATION</scope>
</reference>
<proteinExistence type="predicted"/>
<dbReference type="CTD" id="55184"/>
<organism evidence="11 12">
    <name type="scientific">Vombatus ursinus</name>
    <name type="common">Common wombat</name>
    <dbReference type="NCBI Taxonomy" id="29139"/>
    <lineage>
        <taxon>Eukaryota</taxon>
        <taxon>Metazoa</taxon>
        <taxon>Chordata</taxon>
        <taxon>Craniata</taxon>
        <taxon>Vertebrata</taxon>
        <taxon>Euteleostomi</taxon>
        <taxon>Mammalia</taxon>
        <taxon>Metatheria</taxon>
        <taxon>Diprotodontia</taxon>
        <taxon>Vombatidae</taxon>
        <taxon>Vombatus</taxon>
    </lineage>
</organism>
<feature type="domain" description="RanBP2-type" evidence="10">
    <location>
        <begin position="249"/>
        <end position="273"/>
    </location>
</feature>
<dbReference type="Pfam" id="PF13287">
    <property type="entry name" value="Fn3_assoc"/>
    <property type="match status" value="1"/>
</dbReference>
<dbReference type="Pfam" id="PF12773">
    <property type="entry name" value="DZR"/>
    <property type="match status" value="1"/>
</dbReference>
<dbReference type="SUPFAM" id="SSF48403">
    <property type="entry name" value="Ankyrin repeat"/>
    <property type="match status" value="1"/>
</dbReference>
<dbReference type="PANTHER" id="PTHR16058:SF4">
    <property type="entry name" value="DOUBLE ZINC RIBBON AND ANKYRIN REPEAT-CONTAINING PROTEIN 1"/>
    <property type="match status" value="1"/>
</dbReference>
<feature type="repeat" description="ANK" evidence="9">
    <location>
        <begin position="641"/>
        <end position="673"/>
    </location>
</feature>
<evidence type="ECO:0000256" key="8">
    <source>
        <dbReference type="ARBA" id="ARBA00039856"/>
    </source>
</evidence>
<keyword evidence="5" id="KW-0862">Zinc</keyword>
<protein>
    <recommendedName>
        <fullName evidence="8">Double zinc ribbon and ankyrin repeat-containing protein 1</fullName>
    </recommendedName>
</protein>
<dbReference type="InterPro" id="IPR026876">
    <property type="entry name" value="Fn3_assoc_repeat"/>
</dbReference>
<keyword evidence="6 9" id="KW-0040">ANK repeat</keyword>
<dbReference type="InterPro" id="IPR002110">
    <property type="entry name" value="Ankyrin_rpt"/>
</dbReference>
<evidence type="ECO:0000313" key="11">
    <source>
        <dbReference type="Ensembl" id="ENSVURP00010008185.1"/>
    </source>
</evidence>
<dbReference type="Ensembl" id="ENSVURT00010009285.1">
    <property type="protein sequence ID" value="ENSVURP00010008185.1"/>
    <property type="gene ID" value="ENSVURG00010006342.1"/>
</dbReference>
<dbReference type="SMART" id="SM00547">
    <property type="entry name" value="ZnF_RBZ"/>
    <property type="match status" value="3"/>
</dbReference>
<reference evidence="11" key="2">
    <citation type="submission" date="2025-08" db="UniProtKB">
        <authorList>
            <consortium name="Ensembl"/>
        </authorList>
    </citation>
    <scope>IDENTIFICATION</scope>
</reference>
<dbReference type="PANTHER" id="PTHR16058">
    <property type="entry name" value="DOUBLE ZINC RIBBON AND ANKYRIN REPEAT-CONTAINING PROTEIN 1"/>
    <property type="match status" value="1"/>
</dbReference>
<dbReference type="Proteomes" id="UP000314987">
    <property type="component" value="Unassembled WGS sequence"/>
</dbReference>
<dbReference type="Pfam" id="PF12796">
    <property type="entry name" value="Ank_2"/>
    <property type="match status" value="1"/>
</dbReference>
<dbReference type="AlphaFoldDB" id="A0A4X2KFZ5"/>
<evidence type="ECO:0000256" key="6">
    <source>
        <dbReference type="ARBA" id="ARBA00023043"/>
    </source>
</evidence>
<sequence>MTAGSVCVPQIIPLRVPLPGKNKHEINTNTLVEMKSDTTDVNIYYTLDGSRPELLKRKGYGENSTLKYIGPITLPDGKIQVKAMAVSKDCRESGIVTKIFQVDYEPTSVTSFQEDSDENLLKNFENQELKSEIFATKLEERDINVENKPGCNAGVKCQESPMETPSCQEEPVFTQSNYQSQHTDSQCVNGQKRLTSAQVQRINKATNFFKCTNCLSTRLCDPFTLFCQECGTPVPPVFGQRPPPPEGAQMGMCIECRTIVPVNTPVCVVCEAPLAPQLQPQANIHLKGKGICRFCGTGNPAPLKHCVTCESRLPETHVPIFTGEVTSPLINQKAATISCSKCGRRNRCDARFCDWCGAKSTVPAGSSICTKCGASNYPNARYCGSCGDYVEPFTNIESSSSVIFNGREMETLSKPQSAWLHVPMSKSNMPTKKDKGTQTVGLFYPSNKFLGKKEMDLISLKERQEKMNDHRPLFTAISPGRGYWRKQLDHIFAHLRSYTQNNPSFRALVGEPRMGKLLSATIHEDDYAVSIRLNYMKIIKNISTNKPVNYDRHFPSTATEGQNGHYGSQLRAVNENNQSTSDSTRDIMNKKTIRPFQGKEDLLSAESRHLLKEISLKGDGRIFMIEQMLDEGADPNCTNHEDRPSLTVAVLNKHHEAIPVLLQKGADIDHQSGPLRNTALHEACLLGPEGKKCIAALLRYNANIQKKNEEGQSAYDLALKTGNDEIISLFAAKLGQGVLDQQTQSKNLSLEDF</sequence>
<name>A0A4X2KFZ5_VOMUR</name>
<evidence type="ECO:0000256" key="1">
    <source>
        <dbReference type="ARBA" id="ARBA00004138"/>
    </source>
</evidence>
<feature type="domain" description="RanBP2-type" evidence="10">
    <location>
        <begin position="288"/>
        <end position="312"/>
    </location>
</feature>
<comment type="subcellular location">
    <subcellularLocation>
        <location evidence="1">Cell projection</location>
        <location evidence="1">Cilium</location>
    </subcellularLocation>
</comment>
<dbReference type="OrthoDB" id="10033229at2759"/>
<dbReference type="InterPro" id="IPR036770">
    <property type="entry name" value="Ankyrin_rpt-contain_sf"/>
</dbReference>
<keyword evidence="2" id="KW-0479">Metal-binding</keyword>
<gene>
    <name evidence="11" type="primary">DZANK1</name>
</gene>
<evidence type="ECO:0000256" key="9">
    <source>
        <dbReference type="PROSITE-ProRule" id="PRU00023"/>
    </source>
</evidence>
<evidence type="ECO:0000256" key="7">
    <source>
        <dbReference type="ARBA" id="ARBA00023273"/>
    </source>
</evidence>
<dbReference type="GeneID" id="114026719"/>
<dbReference type="InterPro" id="IPR052481">
    <property type="entry name" value="DZAN1"/>
</dbReference>
<evidence type="ECO:0000256" key="5">
    <source>
        <dbReference type="ARBA" id="ARBA00022833"/>
    </source>
</evidence>
<dbReference type="SMART" id="SM00248">
    <property type="entry name" value="ANK"/>
    <property type="match status" value="4"/>
</dbReference>
<keyword evidence="12" id="KW-1185">Reference proteome</keyword>
<evidence type="ECO:0000259" key="10">
    <source>
        <dbReference type="SMART" id="SM00547"/>
    </source>
</evidence>
<dbReference type="PROSITE" id="PS50088">
    <property type="entry name" value="ANK_REPEAT"/>
    <property type="match status" value="1"/>
</dbReference>
<dbReference type="Gene3D" id="1.25.40.20">
    <property type="entry name" value="Ankyrin repeat-containing domain"/>
    <property type="match status" value="1"/>
</dbReference>
<dbReference type="GeneTree" id="ENSGT00390000000549"/>
<evidence type="ECO:0000256" key="2">
    <source>
        <dbReference type="ARBA" id="ARBA00022723"/>
    </source>
</evidence>
<dbReference type="GO" id="GO:0008270">
    <property type="term" value="F:zinc ion binding"/>
    <property type="evidence" value="ECO:0007669"/>
    <property type="project" value="UniProtKB-KW"/>
</dbReference>
<reference evidence="12" key="1">
    <citation type="submission" date="2018-12" db="EMBL/GenBank/DDBJ databases">
        <authorList>
            <person name="Yazar S."/>
        </authorList>
    </citation>
    <scope>NUCLEOTIDE SEQUENCE [LARGE SCALE GENOMIC DNA]</scope>
</reference>
<evidence type="ECO:0000256" key="4">
    <source>
        <dbReference type="ARBA" id="ARBA00022771"/>
    </source>
</evidence>
<dbReference type="STRING" id="29139.ENSVURP00010008185"/>
<keyword evidence="7" id="KW-0966">Cell projection</keyword>
<dbReference type="GO" id="GO:0042462">
    <property type="term" value="P:eye photoreceptor cell development"/>
    <property type="evidence" value="ECO:0007669"/>
    <property type="project" value="TreeGrafter"/>
</dbReference>
<dbReference type="InterPro" id="IPR001876">
    <property type="entry name" value="Znf_RanBP2"/>
</dbReference>
<keyword evidence="3" id="KW-0677">Repeat</keyword>
<evidence type="ECO:0000313" key="12">
    <source>
        <dbReference type="Proteomes" id="UP000314987"/>
    </source>
</evidence>
<evidence type="ECO:0000256" key="3">
    <source>
        <dbReference type="ARBA" id="ARBA00022737"/>
    </source>
</evidence>
<accession>A0A4X2KFZ5</accession>
<dbReference type="OMA" id="GFAHIRS"/>
<dbReference type="InterPro" id="IPR025874">
    <property type="entry name" value="DZR"/>
</dbReference>
<feature type="domain" description="RanBP2-type" evidence="10">
    <location>
        <begin position="365"/>
        <end position="389"/>
    </location>
</feature>
<dbReference type="GO" id="GO:0005929">
    <property type="term" value="C:cilium"/>
    <property type="evidence" value="ECO:0007669"/>
    <property type="project" value="UniProtKB-SubCell"/>
</dbReference>
<keyword evidence="4" id="KW-0863">Zinc-finger</keyword>
<dbReference type="RefSeq" id="XP_027696243.1">
    <property type="nucleotide sequence ID" value="XM_027840442.1"/>
</dbReference>